<dbReference type="Pfam" id="PF04773">
    <property type="entry name" value="FecR"/>
    <property type="match status" value="1"/>
</dbReference>
<name>A0ABS9RGR6_9FLAO</name>
<dbReference type="InterPro" id="IPR012373">
    <property type="entry name" value="Ferrdict_sens_TM"/>
</dbReference>
<proteinExistence type="predicted"/>
<evidence type="ECO:0000259" key="2">
    <source>
        <dbReference type="Pfam" id="PF04773"/>
    </source>
</evidence>
<comment type="caution">
    <text evidence="4">The sequence shown here is derived from an EMBL/GenBank/DDBJ whole genome shotgun (WGS) entry which is preliminary data.</text>
</comment>
<dbReference type="InterPro" id="IPR006860">
    <property type="entry name" value="FecR"/>
</dbReference>
<sequence>MEPFKQDESFLARWIAGELTGEELENFRKSEDYALYNKINEASQSLRVPEFNKAQVFDKIQENTLKVNHKPKVKRLVPAWVYAAAAILVLAFGVFYFTLRESQYTTGYSEQLAVVLPDESKVQLNANSELHFKSFNWENNRVLELSGEAFFDVEKGQKFRVETALGFVEVLGTEFNVVARDGYFEVQCREGKVQVTTMSDKEKTILVPGKAVRIVNNKLETWTFKTSEPSWITGESSFYDTPMKQVILALENQYQITIDASQVDINKRYTGGFTHKDINLALRTVLIPMDFTYTFNADKRVIVLKSSN</sequence>
<feature type="transmembrane region" description="Helical" evidence="1">
    <location>
        <begin position="79"/>
        <end position="99"/>
    </location>
</feature>
<reference evidence="4" key="1">
    <citation type="submission" date="2022-02" db="EMBL/GenBank/DDBJ databases">
        <title>Aestuariibaculum sp., a marine bacterium isolated from sediment in Guangxi.</title>
        <authorList>
            <person name="Ying J."/>
        </authorList>
    </citation>
    <scope>NUCLEOTIDE SEQUENCE</scope>
    <source>
        <strain evidence="4">L182</strain>
    </source>
</reference>
<evidence type="ECO:0000313" key="5">
    <source>
        <dbReference type="Proteomes" id="UP001156141"/>
    </source>
</evidence>
<dbReference type="Proteomes" id="UP001156141">
    <property type="component" value="Unassembled WGS sequence"/>
</dbReference>
<dbReference type="Gene3D" id="3.55.50.30">
    <property type="match status" value="1"/>
</dbReference>
<organism evidence="4 5">
    <name type="scientific">Aestuariibaculum lutulentum</name>
    <dbReference type="NCBI Taxonomy" id="2920935"/>
    <lineage>
        <taxon>Bacteria</taxon>
        <taxon>Pseudomonadati</taxon>
        <taxon>Bacteroidota</taxon>
        <taxon>Flavobacteriia</taxon>
        <taxon>Flavobacteriales</taxon>
        <taxon>Flavobacteriaceae</taxon>
    </lineage>
</organism>
<accession>A0ABS9RGR6</accession>
<evidence type="ECO:0000313" key="4">
    <source>
        <dbReference type="EMBL" id="MCH4552134.1"/>
    </source>
</evidence>
<keyword evidence="1" id="KW-1133">Transmembrane helix</keyword>
<dbReference type="PANTHER" id="PTHR30273:SF2">
    <property type="entry name" value="PROTEIN FECR"/>
    <property type="match status" value="1"/>
</dbReference>
<evidence type="ECO:0000259" key="3">
    <source>
        <dbReference type="Pfam" id="PF16344"/>
    </source>
</evidence>
<feature type="domain" description="FecR protein" evidence="2">
    <location>
        <begin position="103"/>
        <end position="194"/>
    </location>
</feature>
<gene>
    <name evidence="4" type="ORF">MKW35_05840</name>
</gene>
<feature type="domain" description="Protein FecR C-terminal" evidence="3">
    <location>
        <begin position="237"/>
        <end position="303"/>
    </location>
</feature>
<protein>
    <submittedName>
        <fullName evidence="4">FecR domain-containing protein</fullName>
    </submittedName>
</protein>
<dbReference type="Gene3D" id="2.60.120.1440">
    <property type="match status" value="1"/>
</dbReference>
<keyword evidence="1" id="KW-0472">Membrane</keyword>
<keyword evidence="1" id="KW-0812">Transmembrane</keyword>
<dbReference type="PANTHER" id="PTHR30273">
    <property type="entry name" value="PERIPLASMIC SIGNAL SENSOR AND SIGMA FACTOR ACTIVATOR FECR-RELATED"/>
    <property type="match status" value="1"/>
</dbReference>
<dbReference type="Pfam" id="PF16344">
    <property type="entry name" value="FecR_C"/>
    <property type="match status" value="1"/>
</dbReference>
<dbReference type="PIRSF" id="PIRSF018266">
    <property type="entry name" value="FecR"/>
    <property type="match status" value="1"/>
</dbReference>
<dbReference type="EMBL" id="JAKVQD010000001">
    <property type="protein sequence ID" value="MCH4552134.1"/>
    <property type="molecule type" value="Genomic_DNA"/>
</dbReference>
<dbReference type="RefSeq" id="WP_240572449.1">
    <property type="nucleotide sequence ID" value="NZ_CP136709.1"/>
</dbReference>
<evidence type="ECO:0000256" key="1">
    <source>
        <dbReference type="SAM" id="Phobius"/>
    </source>
</evidence>
<keyword evidence="5" id="KW-1185">Reference proteome</keyword>
<dbReference type="InterPro" id="IPR032508">
    <property type="entry name" value="FecR_C"/>
</dbReference>